<feature type="compositionally biased region" description="Pro residues" evidence="2">
    <location>
        <begin position="88"/>
        <end position="100"/>
    </location>
</feature>
<keyword evidence="6" id="KW-1185">Reference proteome</keyword>
<feature type="region of interest" description="Disordered" evidence="2">
    <location>
        <begin position="239"/>
        <end position="272"/>
    </location>
</feature>
<feature type="compositionally biased region" description="Low complexity" evidence="2">
    <location>
        <begin position="202"/>
        <end position="211"/>
    </location>
</feature>
<sequence length="330" mass="34216">MHLQNLLAGGIAFALTVFLEGDTAPQVVQKPGWDLGFEVSGALLALLPGGPPAAPGAALRPLGPGATPLQESVPSLFACARDMLRGAAPPPPDMPPPPEPEAPKRLLAPASERDPHAGTPPRRHRISPSTSFLMLKLTKEQAARVMSTVNLQLLGRDPGEIGDQEAEEACSAQLKELGIRTTSGGGAWTSIERSGSPLQVRAPAKAKAADGAPPPPPEDGGLGALPDVDGLLGPGLGALLPKVAGEGEEDTDVAENSGAEGSKQPKVGRLRTHAKAEVGADLMDAAGGARVFVKNLDKSTGERELRELFGKHGTVTEVKIPREKDRDEGW</sequence>
<dbReference type="PROSITE" id="PS50102">
    <property type="entry name" value="RRM"/>
    <property type="match status" value="1"/>
</dbReference>
<organism evidence="5 6">
    <name type="scientific">Prorocentrum cordatum</name>
    <dbReference type="NCBI Taxonomy" id="2364126"/>
    <lineage>
        <taxon>Eukaryota</taxon>
        <taxon>Sar</taxon>
        <taxon>Alveolata</taxon>
        <taxon>Dinophyceae</taxon>
        <taxon>Prorocentrales</taxon>
        <taxon>Prorocentraceae</taxon>
        <taxon>Prorocentrum</taxon>
    </lineage>
</organism>
<evidence type="ECO:0000313" key="6">
    <source>
        <dbReference type="Proteomes" id="UP001189429"/>
    </source>
</evidence>
<evidence type="ECO:0000256" key="2">
    <source>
        <dbReference type="SAM" id="MobiDB-lite"/>
    </source>
</evidence>
<dbReference type="InterPro" id="IPR000504">
    <property type="entry name" value="RRM_dom"/>
</dbReference>
<evidence type="ECO:0000313" key="5">
    <source>
        <dbReference type="EMBL" id="CAK0882156.1"/>
    </source>
</evidence>
<proteinExistence type="predicted"/>
<reference evidence="5" key="1">
    <citation type="submission" date="2023-10" db="EMBL/GenBank/DDBJ databases">
        <authorList>
            <person name="Chen Y."/>
            <person name="Shah S."/>
            <person name="Dougan E. K."/>
            <person name="Thang M."/>
            <person name="Chan C."/>
        </authorList>
    </citation>
    <scope>NUCLEOTIDE SEQUENCE [LARGE SCALE GENOMIC DNA]</scope>
</reference>
<dbReference type="EMBL" id="CAUYUJ010018274">
    <property type="protein sequence ID" value="CAK0882156.1"/>
    <property type="molecule type" value="Genomic_DNA"/>
</dbReference>
<name>A0ABN9W7L3_9DINO</name>
<evidence type="ECO:0000259" key="4">
    <source>
        <dbReference type="PROSITE" id="PS50102"/>
    </source>
</evidence>
<accession>A0ABN9W7L3</accession>
<dbReference type="InterPro" id="IPR035979">
    <property type="entry name" value="RBD_domain_sf"/>
</dbReference>
<feature type="region of interest" description="Disordered" evidence="2">
    <location>
        <begin position="201"/>
        <end position="226"/>
    </location>
</feature>
<keyword evidence="3" id="KW-0732">Signal</keyword>
<feature type="signal peptide" evidence="3">
    <location>
        <begin position="1"/>
        <end position="21"/>
    </location>
</feature>
<dbReference type="Pfam" id="PF00076">
    <property type="entry name" value="RRM_1"/>
    <property type="match status" value="1"/>
</dbReference>
<dbReference type="InterPro" id="IPR012677">
    <property type="entry name" value="Nucleotide-bd_a/b_plait_sf"/>
</dbReference>
<dbReference type="Proteomes" id="UP001189429">
    <property type="component" value="Unassembled WGS sequence"/>
</dbReference>
<dbReference type="Gene3D" id="3.30.70.330">
    <property type="match status" value="1"/>
</dbReference>
<dbReference type="CDD" id="cd00590">
    <property type="entry name" value="RRM_SF"/>
    <property type="match status" value="1"/>
</dbReference>
<protein>
    <recommendedName>
        <fullName evidence="4">RRM domain-containing protein</fullName>
    </recommendedName>
</protein>
<feature type="region of interest" description="Disordered" evidence="2">
    <location>
        <begin position="84"/>
        <end position="105"/>
    </location>
</feature>
<evidence type="ECO:0000256" key="1">
    <source>
        <dbReference type="PROSITE-ProRule" id="PRU00176"/>
    </source>
</evidence>
<feature type="non-terminal residue" evidence="5">
    <location>
        <position position="330"/>
    </location>
</feature>
<comment type="caution">
    <text evidence="5">The sequence shown here is derived from an EMBL/GenBank/DDBJ whole genome shotgun (WGS) entry which is preliminary data.</text>
</comment>
<keyword evidence="1" id="KW-0694">RNA-binding</keyword>
<feature type="chain" id="PRO_5045665940" description="RRM domain-containing protein" evidence="3">
    <location>
        <begin position="22"/>
        <end position="330"/>
    </location>
</feature>
<feature type="domain" description="RRM" evidence="4">
    <location>
        <begin position="289"/>
        <end position="330"/>
    </location>
</feature>
<dbReference type="SUPFAM" id="SSF54928">
    <property type="entry name" value="RNA-binding domain, RBD"/>
    <property type="match status" value="1"/>
</dbReference>
<gene>
    <name evidence="5" type="ORF">PCOR1329_LOCUS64763</name>
</gene>
<evidence type="ECO:0000256" key="3">
    <source>
        <dbReference type="SAM" id="SignalP"/>
    </source>
</evidence>